<dbReference type="STRING" id="200361.A0A453MYU1"/>
<evidence type="ECO:0000313" key="3">
    <source>
        <dbReference type="Proteomes" id="UP000015105"/>
    </source>
</evidence>
<dbReference type="AlphaFoldDB" id="A0A453MYU1"/>
<accession>A0A453MYU1</accession>
<evidence type="ECO:0000256" key="1">
    <source>
        <dbReference type="SAM" id="MobiDB-lite"/>
    </source>
</evidence>
<reference evidence="2" key="5">
    <citation type="journal article" date="2021" name="G3 (Bethesda)">
        <title>Aegilops tauschii genome assembly Aet v5.0 features greater sequence contiguity and improved annotation.</title>
        <authorList>
            <person name="Wang L."/>
            <person name="Zhu T."/>
            <person name="Rodriguez J.C."/>
            <person name="Deal K.R."/>
            <person name="Dubcovsky J."/>
            <person name="McGuire P.E."/>
            <person name="Lux T."/>
            <person name="Spannagl M."/>
            <person name="Mayer K.F.X."/>
            <person name="Baldrich P."/>
            <person name="Meyers B.C."/>
            <person name="Huo N."/>
            <person name="Gu Y.Q."/>
            <person name="Zhou H."/>
            <person name="Devos K.M."/>
            <person name="Bennetzen J.L."/>
            <person name="Unver T."/>
            <person name="Budak H."/>
            <person name="Gulick P.J."/>
            <person name="Galiba G."/>
            <person name="Kalapos B."/>
            <person name="Nelson D.R."/>
            <person name="Li P."/>
            <person name="You F.M."/>
            <person name="Luo M.C."/>
            <person name="Dvorak J."/>
        </authorList>
    </citation>
    <scope>NUCLEOTIDE SEQUENCE [LARGE SCALE GENOMIC DNA]</scope>
    <source>
        <strain evidence="2">cv. AL8/78</strain>
    </source>
</reference>
<dbReference type="Proteomes" id="UP000015105">
    <property type="component" value="Chromosome 6D"/>
</dbReference>
<dbReference type="PANTHER" id="PTHR34797">
    <property type="entry name" value="ATG8-INTERACTING PROTEIN 2"/>
    <property type="match status" value="1"/>
</dbReference>
<feature type="region of interest" description="Disordered" evidence="1">
    <location>
        <begin position="102"/>
        <end position="160"/>
    </location>
</feature>
<dbReference type="Gramene" id="AET6Gv20152100.1">
    <property type="protein sequence ID" value="AET6Gv20152100.1"/>
    <property type="gene ID" value="AET6Gv20152100"/>
</dbReference>
<name>A0A453MYU1_AEGTS</name>
<dbReference type="InterPro" id="IPR040304">
    <property type="entry name" value="ATG8-IP-1/2"/>
</dbReference>
<organism evidence="2 3">
    <name type="scientific">Aegilops tauschii subsp. strangulata</name>
    <name type="common">Goatgrass</name>
    <dbReference type="NCBI Taxonomy" id="200361"/>
    <lineage>
        <taxon>Eukaryota</taxon>
        <taxon>Viridiplantae</taxon>
        <taxon>Streptophyta</taxon>
        <taxon>Embryophyta</taxon>
        <taxon>Tracheophyta</taxon>
        <taxon>Spermatophyta</taxon>
        <taxon>Magnoliopsida</taxon>
        <taxon>Liliopsida</taxon>
        <taxon>Poales</taxon>
        <taxon>Poaceae</taxon>
        <taxon>BOP clade</taxon>
        <taxon>Pooideae</taxon>
        <taxon>Triticodae</taxon>
        <taxon>Triticeae</taxon>
        <taxon>Triticinae</taxon>
        <taxon>Aegilops</taxon>
    </lineage>
</organism>
<sequence length="291" mass="30273">PSVPIHFSSFALLCFRSQAKRGIHLPFDRPIASLVGDAAGESKKKMADAADGGNDSELVSLTASAYAAAPGPISPPPLLQADPPAAAAATFMSQHFNLPAEEAPAGLLNGGGQELESTPATLPLDGLGIPCPEKNSCDSETEALGCNQPARSSDSDIFWDDKERKISPSANLDDAGSDCTRSASPPHSHVSAAAAVTDDGIAVGSAAAYPPAPVAAPPRAPCEAWWKKTFSFLRGNARESLTFRFVFVADKLQLRLEFGVHGQKIRFPASKTLGQVKFSMLGGSPVGKIPA</sequence>
<reference evidence="3" key="2">
    <citation type="journal article" date="2017" name="Nat. Plants">
        <title>The Aegilops tauschii genome reveals multiple impacts of transposons.</title>
        <authorList>
            <person name="Zhao G."/>
            <person name="Zou C."/>
            <person name="Li K."/>
            <person name="Wang K."/>
            <person name="Li T."/>
            <person name="Gao L."/>
            <person name="Zhang X."/>
            <person name="Wang H."/>
            <person name="Yang Z."/>
            <person name="Liu X."/>
            <person name="Jiang W."/>
            <person name="Mao L."/>
            <person name="Kong X."/>
            <person name="Jiao Y."/>
            <person name="Jia J."/>
        </authorList>
    </citation>
    <scope>NUCLEOTIDE SEQUENCE [LARGE SCALE GENOMIC DNA]</scope>
    <source>
        <strain evidence="3">cv. AL8/78</strain>
    </source>
</reference>
<proteinExistence type="predicted"/>
<evidence type="ECO:0000313" key="2">
    <source>
        <dbReference type="EnsemblPlants" id="AET6Gv20152100.1"/>
    </source>
</evidence>
<dbReference type="EnsemblPlants" id="AET6Gv20152100.1">
    <property type="protein sequence ID" value="AET6Gv20152100.1"/>
    <property type="gene ID" value="AET6Gv20152100"/>
</dbReference>
<feature type="region of interest" description="Disordered" evidence="1">
    <location>
        <begin position="168"/>
        <end position="187"/>
    </location>
</feature>
<dbReference type="PANTHER" id="PTHR34797:SF10">
    <property type="match status" value="1"/>
</dbReference>
<reference evidence="2" key="4">
    <citation type="submission" date="2019-03" db="UniProtKB">
        <authorList>
            <consortium name="EnsemblPlants"/>
        </authorList>
    </citation>
    <scope>IDENTIFICATION</scope>
</reference>
<reference evidence="3" key="1">
    <citation type="journal article" date="2014" name="Science">
        <title>Ancient hybridizations among the ancestral genomes of bread wheat.</title>
        <authorList>
            <consortium name="International Wheat Genome Sequencing Consortium,"/>
            <person name="Marcussen T."/>
            <person name="Sandve S.R."/>
            <person name="Heier L."/>
            <person name="Spannagl M."/>
            <person name="Pfeifer M."/>
            <person name="Jakobsen K.S."/>
            <person name="Wulff B.B."/>
            <person name="Steuernagel B."/>
            <person name="Mayer K.F."/>
            <person name="Olsen O.A."/>
        </authorList>
    </citation>
    <scope>NUCLEOTIDE SEQUENCE [LARGE SCALE GENOMIC DNA]</scope>
    <source>
        <strain evidence="3">cv. AL8/78</strain>
    </source>
</reference>
<reference evidence="2" key="3">
    <citation type="journal article" date="2017" name="Nature">
        <title>Genome sequence of the progenitor of the wheat D genome Aegilops tauschii.</title>
        <authorList>
            <person name="Luo M.C."/>
            <person name="Gu Y.Q."/>
            <person name="Puiu D."/>
            <person name="Wang H."/>
            <person name="Twardziok S.O."/>
            <person name="Deal K.R."/>
            <person name="Huo N."/>
            <person name="Zhu T."/>
            <person name="Wang L."/>
            <person name="Wang Y."/>
            <person name="McGuire P.E."/>
            <person name="Liu S."/>
            <person name="Long H."/>
            <person name="Ramasamy R.K."/>
            <person name="Rodriguez J.C."/>
            <person name="Van S.L."/>
            <person name="Yuan L."/>
            <person name="Wang Z."/>
            <person name="Xia Z."/>
            <person name="Xiao L."/>
            <person name="Anderson O.D."/>
            <person name="Ouyang S."/>
            <person name="Liang Y."/>
            <person name="Zimin A.V."/>
            <person name="Pertea G."/>
            <person name="Qi P."/>
            <person name="Bennetzen J.L."/>
            <person name="Dai X."/>
            <person name="Dawson M.W."/>
            <person name="Muller H.G."/>
            <person name="Kugler K."/>
            <person name="Rivarola-Duarte L."/>
            <person name="Spannagl M."/>
            <person name="Mayer K.F.X."/>
            <person name="Lu F.H."/>
            <person name="Bevan M.W."/>
            <person name="Leroy P."/>
            <person name="Li P."/>
            <person name="You F.M."/>
            <person name="Sun Q."/>
            <person name="Liu Z."/>
            <person name="Lyons E."/>
            <person name="Wicker T."/>
            <person name="Salzberg S.L."/>
            <person name="Devos K.M."/>
            <person name="Dvorak J."/>
        </authorList>
    </citation>
    <scope>NUCLEOTIDE SEQUENCE [LARGE SCALE GENOMIC DNA]</scope>
    <source>
        <strain evidence="2">cv. AL8/78</strain>
    </source>
</reference>
<keyword evidence="3" id="KW-1185">Reference proteome</keyword>
<protein>
    <submittedName>
        <fullName evidence="2">Uncharacterized protein</fullName>
    </submittedName>
</protein>